<dbReference type="HAMAP" id="MF_00115">
    <property type="entry name" value="MscL"/>
    <property type="match status" value="1"/>
</dbReference>
<sequence length="170" mass="18517">MISIRLFHEFRQFAMRGSAAELGVALVLGAAFSGFIDSLVSDILLPPIGLILAKMNFSDLFISLSGGSYPSLAAAKEAGAATINYGLFLSSCIRFIIILFAVFMVVRQLNRWKKPNQDLVAAMTKKECPYCCTSIPAKASICPNCGTTLKQVKDSPNSQEEQRSFRLGIK</sequence>
<dbReference type="SUPFAM" id="SSF81330">
    <property type="entry name" value="Gated mechanosensitive channel"/>
    <property type="match status" value="1"/>
</dbReference>
<keyword evidence="4 9" id="KW-0812">Transmembrane</keyword>
<evidence type="ECO:0000256" key="6">
    <source>
        <dbReference type="ARBA" id="ARBA00023065"/>
    </source>
</evidence>
<gene>
    <name evidence="9 10" type="primary">mscL</name>
    <name evidence="10" type="ORF">GCM10007216_33900</name>
</gene>
<proteinExistence type="inferred from homology"/>
<dbReference type="InterPro" id="IPR037673">
    <property type="entry name" value="MSC/AndL"/>
</dbReference>
<evidence type="ECO:0000313" key="10">
    <source>
        <dbReference type="EMBL" id="GGD00375.1"/>
    </source>
</evidence>
<evidence type="ECO:0000256" key="8">
    <source>
        <dbReference type="ARBA" id="ARBA00023303"/>
    </source>
</evidence>
<comment type="function">
    <text evidence="9">Channel that opens in response to stretch forces in the membrane lipid bilayer. May participate in the regulation of osmotic pressure changes within the cell.</text>
</comment>
<keyword evidence="2 9" id="KW-0813">Transport</keyword>
<evidence type="ECO:0000256" key="4">
    <source>
        <dbReference type="ARBA" id="ARBA00022692"/>
    </source>
</evidence>
<evidence type="ECO:0000256" key="9">
    <source>
        <dbReference type="HAMAP-Rule" id="MF_00115"/>
    </source>
</evidence>
<name>A0ABQ1PNZ5_9BACI</name>
<keyword evidence="6 9" id="KW-0406">Ion transport</keyword>
<dbReference type="Proteomes" id="UP000619534">
    <property type="component" value="Unassembled WGS sequence"/>
</dbReference>
<evidence type="ECO:0000256" key="7">
    <source>
        <dbReference type="ARBA" id="ARBA00023136"/>
    </source>
</evidence>
<comment type="subcellular location">
    <subcellularLocation>
        <location evidence="9">Cell membrane</location>
        <topology evidence="9">Multi-pass membrane protein</topology>
    </subcellularLocation>
    <subcellularLocation>
        <location evidence="1">Membrane</location>
        <topology evidence="1">Multi-pass membrane protein</topology>
    </subcellularLocation>
</comment>
<organism evidence="10 11">
    <name type="scientific">Thalassobacillus devorans</name>
    <dbReference type="NCBI Taxonomy" id="279813"/>
    <lineage>
        <taxon>Bacteria</taxon>
        <taxon>Bacillati</taxon>
        <taxon>Bacillota</taxon>
        <taxon>Bacilli</taxon>
        <taxon>Bacillales</taxon>
        <taxon>Bacillaceae</taxon>
        <taxon>Thalassobacillus</taxon>
    </lineage>
</organism>
<dbReference type="InterPro" id="IPR036019">
    <property type="entry name" value="MscL_channel"/>
</dbReference>
<comment type="caution">
    <text evidence="10">The sequence shown here is derived from an EMBL/GenBank/DDBJ whole genome shotgun (WGS) entry which is preliminary data.</text>
</comment>
<protein>
    <recommendedName>
        <fullName evidence="9">Large-conductance mechanosensitive channel</fullName>
    </recommendedName>
</protein>
<dbReference type="PRINTS" id="PR01264">
    <property type="entry name" value="MECHCHANNEL"/>
</dbReference>
<dbReference type="Gene3D" id="1.10.1200.120">
    <property type="entry name" value="Large-conductance mechanosensitive channel, MscL, domain 1"/>
    <property type="match status" value="1"/>
</dbReference>
<dbReference type="Pfam" id="PF01741">
    <property type="entry name" value="MscL"/>
    <property type="match status" value="1"/>
</dbReference>
<dbReference type="InterPro" id="IPR001185">
    <property type="entry name" value="MS_channel"/>
</dbReference>
<keyword evidence="3 9" id="KW-1003">Cell membrane</keyword>
<dbReference type="NCBIfam" id="TIGR00220">
    <property type="entry name" value="mscL"/>
    <property type="match status" value="1"/>
</dbReference>
<reference evidence="11" key="1">
    <citation type="journal article" date="2019" name="Int. J. Syst. Evol. Microbiol.">
        <title>The Global Catalogue of Microorganisms (GCM) 10K type strain sequencing project: providing services to taxonomists for standard genome sequencing and annotation.</title>
        <authorList>
            <consortium name="The Broad Institute Genomics Platform"/>
            <consortium name="The Broad Institute Genome Sequencing Center for Infectious Disease"/>
            <person name="Wu L."/>
            <person name="Ma J."/>
        </authorList>
    </citation>
    <scope>NUCLEOTIDE SEQUENCE [LARGE SCALE GENOMIC DNA]</scope>
    <source>
        <strain evidence="11">CCM 7282</strain>
    </source>
</reference>
<evidence type="ECO:0000256" key="2">
    <source>
        <dbReference type="ARBA" id="ARBA00022448"/>
    </source>
</evidence>
<evidence type="ECO:0000313" key="11">
    <source>
        <dbReference type="Proteomes" id="UP000619534"/>
    </source>
</evidence>
<comment type="similarity">
    <text evidence="9">Belongs to the MscL family.</text>
</comment>
<accession>A0ABQ1PNZ5</accession>
<keyword evidence="11" id="KW-1185">Reference proteome</keyword>
<dbReference type="PANTHER" id="PTHR30266">
    <property type="entry name" value="MECHANOSENSITIVE CHANNEL MSCL"/>
    <property type="match status" value="1"/>
</dbReference>
<keyword evidence="7 9" id="KW-0472">Membrane</keyword>
<dbReference type="EMBL" id="BMCJ01000007">
    <property type="protein sequence ID" value="GGD00375.1"/>
    <property type="molecule type" value="Genomic_DNA"/>
</dbReference>
<feature type="transmembrane region" description="Helical" evidence="9">
    <location>
        <begin position="20"/>
        <end position="40"/>
    </location>
</feature>
<evidence type="ECO:0000256" key="3">
    <source>
        <dbReference type="ARBA" id="ARBA00022475"/>
    </source>
</evidence>
<evidence type="ECO:0000256" key="1">
    <source>
        <dbReference type="ARBA" id="ARBA00004141"/>
    </source>
</evidence>
<dbReference type="PANTHER" id="PTHR30266:SF2">
    <property type="entry name" value="LARGE-CONDUCTANCE MECHANOSENSITIVE CHANNEL"/>
    <property type="match status" value="1"/>
</dbReference>
<keyword evidence="8 9" id="KW-0407">Ion channel</keyword>
<comment type="subunit">
    <text evidence="9">Homopentamer.</text>
</comment>
<feature type="transmembrane region" description="Helical" evidence="9">
    <location>
        <begin position="85"/>
        <end position="106"/>
    </location>
</feature>
<evidence type="ECO:0000256" key="5">
    <source>
        <dbReference type="ARBA" id="ARBA00022989"/>
    </source>
</evidence>
<keyword evidence="5 9" id="KW-1133">Transmembrane helix</keyword>